<feature type="transmembrane region" description="Helical" evidence="1">
    <location>
        <begin position="160"/>
        <end position="181"/>
    </location>
</feature>
<evidence type="ECO:0000313" key="3">
    <source>
        <dbReference type="Proteomes" id="UP001301797"/>
    </source>
</evidence>
<feature type="transmembrane region" description="Helical" evidence="1">
    <location>
        <begin position="124"/>
        <end position="148"/>
    </location>
</feature>
<sequence>MNFKRINLIALKEVQDHITSFRFICLLFLMMTICAIFLLKETGIYLEEIGKYSSGDYYYPLDYLPYTLNIFGGIRTAIGGSSIFGSIIAIALGFDLITKERESGSLKAILSVPVFRDELINGKALAGIIVIAIATTVVFILAFGILLINSIVPEISELSYLFMFWLFTNLFLSGIFIMSMMISTFAKTSGMSLIASFLALLLLTSVISTVGNVAPDFILGQNPLMEYQNMDNYDPDVLYELSSQYSANKGLILDISRCASLNTNYFILSRVLTRPQDSKDDSLYSSFGMQGDDRTLPPVFEVLAPMWGYILFLIVYPVVFFSIAYVRFMRMDLR</sequence>
<keyword evidence="1" id="KW-0472">Membrane</keyword>
<evidence type="ECO:0000313" key="2">
    <source>
        <dbReference type="EMBL" id="WOF16274.1"/>
    </source>
</evidence>
<proteinExistence type="predicted"/>
<dbReference type="AlphaFoldDB" id="A0AA97I493"/>
<feature type="transmembrane region" description="Helical" evidence="1">
    <location>
        <begin position="70"/>
        <end position="97"/>
    </location>
</feature>
<dbReference type="EMBL" id="CP043875">
    <property type="protein sequence ID" value="WOF16274.1"/>
    <property type="molecule type" value="Genomic_DNA"/>
</dbReference>
<dbReference type="GO" id="GO:0005886">
    <property type="term" value="C:plasma membrane"/>
    <property type="evidence" value="ECO:0007669"/>
    <property type="project" value="UniProtKB-SubCell"/>
</dbReference>
<dbReference type="Pfam" id="PF12679">
    <property type="entry name" value="ABC2_membrane_2"/>
    <property type="match status" value="1"/>
</dbReference>
<keyword evidence="1" id="KW-0812">Transmembrane</keyword>
<dbReference type="PANTHER" id="PTHR43471">
    <property type="entry name" value="ABC TRANSPORTER PERMEASE"/>
    <property type="match status" value="1"/>
</dbReference>
<protein>
    <submittedName>
        <fullName evidence="2">ABC transporter permease</fullName>
    </submittedName>
</protein>
<accession>A0AA97I493</accession>
<dbReference type="RefSeq" id="WP_317135687.1">
    <property type="nucleotide sequence ID" value="NZ_CP043875.1"/>
</dbReference>
<evidence type="ECO:0000256" key="1">
    <source>
        <dbReference type="SAM" id="Phobius"/>
    </source>
</evidence>
<keyword evidence="1" id="KW-1133">Transmembrane helix</keyword>
<name>A0AA97I493_9EURY</name>
<organism evidence="2 3">
    <name type="scientific">Methanochimaera problematica</name>
    <dbReference type="NCBI Taxonomy" id="2609417"/>
    <lineage>
        <taxon>Archaea</taxon>
        <taxon>Methanobacteriati</taxon>
        <taxon>Methanobacteriota</taxon>
        <taxon>Stenosarchaea group</taxon>
        <taxon>Methanomicrobia</taxon>
        <taxon>Methanomicrobiales</taxon>
        <taxon>Methanomicrobiaceae</taxon>
        <taxon>Methanochimaera</taxon>
    </lineage>
</organism>
<feature type="transmembrane region" description="Helical" evidence="1">
    <location>
        <begin position="306"/>
        <end position="328"/>
    </location>
</feature>
<feature type="transmembrane region" description="Helical" evidence="1">
    <location>
        <begin position="193"/>
        <end position="214"/>
    </location>
</feature>
<feature type="transmembrane region" description="Helical" evidence="1">
    <location>
        <begin position="21"/>
        <end position="39"/>
    </location>
</feature>
<dbReference type="PANTHER" id="PTHR43471:SF13">
    <property type="entry name" value="ABC-2 TYPE TRANSPORT SYSTEM PERMEASE PROTEIN"/>
    <property type="match status" value="1"/>
</dbReference>
<dbReference type="Proteomes" id="UP001301797">
    <property type="component" value="Chromosome"/>
</dbReference>
<gene>
    <name evidence="2" type="ORF">F1737_05885</name>
</gene>
<dbReference type="GO" id="GO:0140359">
    <property type="term" value="F:ABC-type transporter activity"/>
    <property type="evidence" value="ECO:0007669"/>
    <property type="project" value="InterPro"/>
</dbReference>
<reference evidence="2 3" key="1">
    <citation type="submission" date="2019-09" db="EMBL/GenBank/DDBJ databases">
        <title>The complete genome of Methanoplanus sp. FWC-SCC4.</title>
        <authorList>
            <person name="Chen S.-C."/>
            <person name="Zhou Y.-Z."/>
            <person name="Lai M.-C."/>
        </authorList>
    </citation>
    <scope>NUCLEOTIDE SEQUENCE [LARGE SCALE GENOMIC DNA]</scope>
    <source>
        <strain evidence="2 3">FWC-SCC4</strain>
    </source>
</reference>
<keyword evidence="3" id="KW-1185">Reference proteome</keyword>
<dbReference type="KEGG" id="mefw:F1737_05885"/>
<dbReference type="GeneID" id="85229691"/>